<name>A0A937LGN2_9GAMM</name>
<dbReference type="SUPFAM" id="SSF56601">
    <property type="entry name" value="beta-lactamase/transpeptidase-like"/>
    <property type="match status" value="1"/>
</dbReference>
<dbReference type="InterPro" id="IPR012338">
    <property type="entry name" value="Beta-lactam/transpept-like"/>
</dbReference>
<feature type="domain" description="Beta-lactamase-related" evidence="1">
    <location>
        <begin position="28"/>
        <end position="389"/>
    </location>
</feature>
<dbReference type="InterPro" id="IPR001466">
    <property type="entry name" value="Beta-lactam-related"/>
</dbReference>
<dbReference type="EMBL" id="JADHQD010000008">
    <property type="protein sequence ID" value="MBL6818155.1"/>
    <property type="molecule type" value="Genomic_DNA"/>
</dbReference>
<proteinExistence type="predicted"/>
<reference evidence="2" key="1">
    <citation type="submission" date="2020-10" db="EMBL/GenBank/DDBJ databases">
        <title>Microbiome of the Black Sea water column analyzed by genome centric metagenomics.</title>
        <authorList>
            <person name="Cabello-Yeves P.J."/>
            <person name="Callieri C."/>
            <person name="Picazo A."/>
            <person name="Mehrshad M."/>
            <person name="Haro-Moreno J.M."/>
            <person name="Roda-Garcia J."/>
            <person name="Dzembekova N."/>
            <person name="Slabakova V."/>
            <person name="Slabakova N."/>
            <person name="Moncheva S."/>
            <person name="Rodriguez-Valera F."/>
        </authorList>
    </citation>
    <scope>NUCLEOTIDE SEQUENCE</scope>
    <source>
        <strain evidence="2">BS307-5m-G50</strain>
    </source>
</reference>
<dbReference type="Proteomes" id="UP000711391">
    <property type="component" value="Unassembled WGS sequence"/>
</dbReference>
<sequence length="405" mass="44944">MSSVKGYCDPSFKEIKDILGASIESGYEIGASVAISHNKEMVVNLHGGHKDEAMSEAWDKDTIVNTYSVTKGITAICVAMLIDRGQLDVNKKVSDYWPEYGCNGKENTKVIDFLCHRACNFGFQNGIPSDSWKNWDVYTDILAKQKPFAEPGSIQGYHAITFGWLVGEIVKRVDGRDVGTFFKEEIAEPLNINFKIGLSEEDFFNCADMQVLEDFGDSSTPFEKIKYVPNIMLPEKLRNLKKSMETGHFKIAFQKRDGDNKDYVNTSDWRMAQIPSANGHGTSEALAKLYGILSSDCIENGHKIIRPETLEYCIQPYSSGPDTVLFGSDITFGLGFELASEMLLKGSFSPRFMGSMFGHAGIGGAVAFGDVEKGIGFSFLCNKMHDTKNLYKTANQLIDALYSKI</sequence>
<protein>
    <submittedName>
        <fullName evidence="2">Beta-lactamase family protein</fullName>
    </submittedName>
</protein>
<organism evidence="2 3">
    <name type="scientific">SAR86 cluster bacterium</name>
    <dbReference type="NCBI Taxonomy" id="2030880"/>
    <lineage>
        <taxon>Bacteria</taxon>
        <taxon>Pseudomonadati</taxon>
        <taxon>Pseudomonadota</taxon>
        <taxon>Gammaproteobacteria</taxon>
        <taxon>SAR86 cluster</taxon>
    </lineage>
</organism>
<dbReference type="Pfam" id="PF00144">
    <property type="entry name" value="Beta-lactamase"/>
    <property type="match status" value="1"/>
</dbReference>
<comment type="caution">
    <text evidence="2">The sequence shown here is derived from an EMBL/GenBank/DDBJ whole genome shotgun (WGS) entry which is preliminary data.</text>
</comment>
<dbReference type="PANTHER" id="PTHR43319:SF3">
    <property type="entry name" value="BETA-LACTAMASE-RELATED DOMAIN-CONTAINING PROTEIN"/>
    <property type="match status" value="1"/>
</dbReference>
<evidence type="ECO:0000259" key="1">
    <source>
        <dbReference type="Pfam" id="PF00144"/>
    </source>
</evidence>
<accession>A0A937LGN2</accession>
<dbReference type="InterPro" id="IPR052907">
    <property type="entry name" value="Beta-lactamase/esterase"/>
</dbReference>
<dbReference type="PANTHER" id="PTHR43319">
    <property type="entry name" value="BETA-LACTAMASE-RELATED"/>
    <property type="match status" value="1"/>
</dbReference>
<gene>
    <name evidence="2" type="ORF">ISQ64_01970</name>
</gene>
<evidence type="ECO:0000313" key="3">
    <source>
        <dbReference type="Proteomes" id="UP000711391"/>
    </source>
</evidence>
<dbReference type="AlphaFoldDB" id="A0A937LGN2"/>
<evidence type="ECO:0000313" key="2">
    <source>
        <dbReference type="EMBL" id="MBL6818155.1"/>
    </source>
</evidence>
<dbReference type="Gene3D" id="3.40.710.10">
    <property type="entry name" value="DD-peptidase/beta-lactamase superfamily"/>
    <property type="match status" value="1"/>
</dbReference>